<dbReference type="PROSITE" id="PS00809">
    <property type="entry name" value="ADP_GLC_PYROPHOSPH_2"/>
    <property type="match status" value="1"/>
</dbReference>
<dbReference type="PANTHER" id="PTHR43523">
    <property type="entry name" value="GLUCOSE-1-PHOSPHATE ADENYLYLTRANSFERASE-RELATED"/>
    <property type="match status" value="1"/>
</dbReference>
<accession>A0A6A2WL05</accession>
<evidence type="ECO:0000256" key="4">
    <source>
        <dbReference type="ARBA" id="ARBA00010443"/>
    </source>
</evidence>
<keyword evidence="9 17" id="KW-0548">Nucleotidyltransferase</keyword>
<dbReference type="GO" id="GO:0019252">
    <property type="term" value="P:starch biosynthetic process"/>
    <property type="evidence" value="ECO:0007669"/>
    <property type="project" value="UniProtKB-KW"/>
</dbReference>
<dbReference type="GO" id="GO:0005978">
    <property type="term" value="P:glycogen biosynthetic process"/>
    <property type="evidence" value="ECO:0007669"/>
    <property type="project" value="InterPro"/>
</dbReference>
<evidence type="ECO:0000256" key="5">
    <source>
        <dbReference type="ARBA" id="ARBA00011680"/>
    </source>
</evidence>
<dbReference type="EC" id="2.7.7.27" evidence="6"/>
<evidence type="ECO:0000313" key="18">
    <source>
        <dbReference type="Proteomes" id="UP000436088"/>
    </source>
</evidence>
<evidence type="ECO:0000256" key="12">
    <source>
        <dbReference type="ARBA" id="ARBA00022922"/>
    </source>
</evidence>
<dbReference type="AlphaFoldDB" id="A0A6A2WL05"/>
<dbReference type="Gene3D" id="2.160.10.10">
    <property type="entry name" value="Hexapeptide repeat proteins"/>
    <property type="match status" value="1"/>
</dbReference>
<dbReference type="EMBL" id="VEPZ02001731">
    <property type="protein sequence ID" value="KAE8660423.1"/>
    <property type="molecule type" value="Genomic_DNA"/>
</dbReference>
<comment type="function">
    <text evidence="2">This protein plays a role in synthesis of starch. It catalyzes the synthesis of the activated glycosyl donor, ADP-glucose from Glc-1-P and ATP.</text>
</comment>
<sequence>MASMAAMSATIPINGSSVSWSHPTSTAPNNLSFSTSALFGDKFDFRNVTASYQTKRTPFTISPKAVSDSRNSHACLEPDTSRVTFQCFGDYIRRRSRDKALPNDKEESKASRSFNSASLNGHLSRAYASNMGGYKKEGFVEVLAAQQSPENPNWFQGTADAVRQYLWLFEEHNIMEFLVLAGDHLYRMDYERFILAHRETSADITVAAFPMDEKRATAFGLMKIDEEGRVIEFSEKPKGDQLKAMQVDTTILGLDDKKAKEMPFIASMGIYVVSKNVMLDLLSNKFPGANDFGSEVIPGATSIGMRVQSYLYEGYWEDIGTIEAFYNANLGITKKPVPDFSFYDRSSPIYTQPRYLPPSKMLDADVTDSVIGEGCVIKNCRIHHSVVGLRSCISEGAIIEDTLLMGADYYEGRIHTSRELLSTRMLELETIDNVLEAAKETDGYFIKSGDNRSPGEENISAVPRIEKLWANEFCFNSIFPSLSSGTAGLDSGCLRSGFSNDLEVRNGAHGGSEVAVCVANDGIVQMHVGPNTPLDVSYLKVFDNSIRSLDYFRDVDLSISKILLENHVVNAFEGHYSPCDKTVFKGNTKVVEEPKIMHDGSVVALDVAHVENAFEGSFTPLVSSSNKGIVVGSNVDLISSRNEDEGTLSKSPVGRGYEESLILPCRSFTKKLKLKKFGSMLEIQGKVLSKAVKRRRDRALKKLNLNQSDLLSDLSGTSISDSVLKQRWVEAFIEAQEALSVDRQLGLMVGSPGMVVL</sequence>
<organism evidence="17 18">
    <name type="scientific">Hibiscus syriacus</name>
    <name type="common">Rose of Sharon</name>
    <dbReference type="NCBI Taxonomy" id="106335"/>
    <lineage>
        <taxon>Eukaryota</taxon>
        <taxon>Viridiplantae</taxon>
        <taxon>Streptophyta</taxon>
        <taxon>Embryophyta</taxon>
        <taxon>Tracheophyta</taxon>
        <taxon>Spermatophyta</taxon>
        <taxon>Magnoliopsida</taxon>
        <taxon>eudicotyledons</taxon>
        <taxon>Gunneridae</taxon>
        <taxon>Pentapetalae</taxon>
        <taxon>rosids</taxon>
        <taxon>malvids</taxon>
        <taxon>Malvales</taxon>
        <taxon>Malvaceae</taxon>
        <taxon>Malvoideae</taxon>
        <taxon>Hibiscus</taxon>
    </lineage>
</organism>
<evidence type="ECO:0000313" key="17">
    <source>
        <dbReference type="EMBL" id="KAE8660423.1"/>
    </source>
</evidence>
<dbReference type="Proteomes" id="UP000436088">
    <property type="component" value="Unassembled WGS sequence"/>
</dbReference>
<evidence type="ECO:0000256" key="8">
    <source>
        <dbReference type="ARBA" id="ARBA00022679"/>
    </source>
</evidence>
<dbReference type="InterPro" id="IPR005835">
    <property type="entry name" value="NTP_transferase_dom"/>
</dbReference>
<evidence type="ECO:0000256" key="7">
    <source>
        <dbReference type="ARBA" id="ARBA00022533"/>
    </source>
</evidence>
<evidence type="ECO:0000256" key="2">
    <source>
        <dbReference type="ARBA" id="ARBA00002231"/>
    </source>
</evidence>
<feature type="domain" description="Nucleotidyl transferase" evidence="16">
    <location>
        <begin position="114"/>
        <end position="334"/>
    </location>
</feature>
<evidence type="ECO:0000256" key="10">
    <source>
        <dbReference type="ARBA" id="ARBA00022741"/>
    </source>
</evidence>
<keyword evidence="10" id="KW-0547">Nucleotide-binding</keyword>
<comment type="catalytic activity">
    <reaction evidence="1">
        <text>alpha-D-glucose 1-phosphate + ATP + H(+) = ADP-alpha-D-glucose + diphosphate</text>
        <dbReference type="Rhea" id="RHEA:12120"/>
        <dbReference type="ChEBI" id="CHEBI:15378"/>
        <dbReference type="ChEBI" id="CHEBI:30616"/>
        <dbReference type="ChEBI" id="CHEBI:33019"/>
        <dbReference type="ChEBI" id="CHEBI:57498"/>
        <dbReference type="ChEBI" id="CHEBI:58601"/>
        <dbReference type="EC" id="2.7.7.27"/>
    </reaction>
</comment>
<dbReference type="Pfam" id="PF00483">
    <property type="entry name" value="NTP_transferase"/>
    <property type="match status" value="1"/>
</dbReference>
<protein>
    <recommendedName>
        <fullName evidence="6">glucose-1-phosphate adenylyltransferase</fullName>
        <ecNumber evidence="6">2.7.7.27</ecNumber>
    </recommendedName>
    <alternativeName>
        <fullName evidence="15">ADP-glucose pyrophosphorylase</fullName>
    </alternativeName>
    <alternativeName>
        <fullName evidence="14">ADP-glucose synthase</fullName>
    </alternativeName>
    <alternativeName>
        <fullName evidence="13">Alpha-D-glucose-1-phosphate adenyl transferase</fullName>
    </alternativeName>
</protein>
<dbReference type="InterPro" id="IPR011831">
    <property type="entry name" value="ADP-Glc_PPase"/>
</dbReference>
<gene>
    <name evidence="17" type="ORF">F3Y22_tig00116951pilonHSYRG00098</name>
</gene>
<evidence type="ECO:0000256" key="3">
    <source>
        <dbReference type="ARBA" id="ARBA00004727"/>
    </source>
</evidence>
<reference evidence="17" key="1">
    <citation type="submission" date="2019-09" db="EMBL/GenBank/DDBJ databases">
        <title>Draft genome information of white flower Hibiscus syriacus.</title>
        <authorList>
            <person name="Kim Y.-M."/>
        </authorList>
    </citation>
    <scope>NUCLEOTIDE SEQUENCE [LARGE SCALE GENOMIC DNA]</scope>
    <source>
        <strain evidence="17">YM2019G1</strain>
    </source>
</reference>
<evidence type="ECO:0000256" key="6">
    <source>
        <dbReference type="ARBA" id="ARBA00012460"/>
    </source>
</evidence>
<dbReference type="PANTHER" id="PTHR43523:SF12">
    <property type="entry name" value="GLUCOSE-1-PHOSPHATE ADENYLYLTRANSFERASE LARGE SUBUNIT 1, CHLOROPLASTIC-RELATED"/>
    <property type="match status" value="1"/>
</dbReference>
<keyword evidence="7" id="KW-0021">Allosteric enzyme</keyword>
<proteinExistence type="inferred from homology"/>
<dbReference type="GO" id="GO:0008878">
    <property type="term" value="F:glucose-1-phosphate adenylyltransferase activity"/>
    <property type="evidence" value="ECO:0007669"/>
    <property type="project" value="UniProtKB-EC"/>
</dbReference>
<comment type="similarity">
    <text evidence="4">Belongs to the bacterial/plant glucose-1-phosphate adenylyltransferase family.</text>
</comment>
<evidence type="ECO:0000256" key="11">
    <source>
        <dbReference type="ARBA" id="ARBA00022840"/>
    </source>
</evidence>
<keyword evidence="11" id="KW-0067">ATP-binding</keyword>
<dbReference type="PROSITE" id="PS00810">
    <property type="entry name" value="ADP_GLC_PYROPHOSPH_3"/>
    <property type="match status" value="1"/>
</dbReference>
<dbReference type="InterPro" id="IPR011004">
    <property type="entry name" value="Trimer_LpxA-like_sf"/>
</dbReference>
<dbReference type="SUPFAM" id="SSF53448">
    <property type="entry name" value="Nucleotide-diphospho-sugar transferases"/>
    <property type="match status" value="1"/>
</dbReference>
<dbReference type="InterPro" id="IPR029044">
    <property type="entry name" value="Nucleotide-diphossugar_trans"/>
</dbReference>
<dbReference type="GO" id="GO:0005524">
    <property type="term" value="F:ATP binding"/>
    <property type="evidence" value="ECO:0007669"/>
    <property type="project" value="UniProtKB-KW"/>
</dbReference>
<keyword evidence="8" id="KW-0808">Transferase</keyword>
<evidence type="ECO:0000256" key="13">
    <source>
        <dbReference type="ARBA" id="ARBA00030645"/>
    </source>
</evidence>
<comment type="pathway">
    <text evidence="3">Glycan biosynthesis; starch biosynthesis.</text>
</comment>
<comment type="caution">
    <text evidence="17">The sequence shown here is derived from an EMBL/GenBank/DDBJ whole genome shotgun (WGS) entry which is preliminary data.</text>
</comment>
<dbReference type="Gene3D" id="3.90.550.10">
    <property type="entry name" value="Spore Coat Polysaccharide Biosynthesis Protein SpsA, Chain A"/>
    <property type="match status" value="1"/>
</dbReference>
<evidence type="ECO:0000256" key="9">
    <source>
        <dbReference type="ARBA" id="ARBA00022695"/>
    </source>
</evidence>
<dbReference type="SUPFAM" id="SSF51161">
    <property type="entry name" value="Trimeric LpxA-like enzymes"/>
    <property type="match status" value="1"/>
</dbReference>
<evidence type="ECO:0000259" key="16">
    <source>
        <dbReference type="Pfam" id="PF00483"/>
    </source>
</evidence>
<name>A0A6A2WL05_HIBSY</name>
<keyword evidence="18" id="KW-1185">Reference proteome</keyword>
<evidence type="ECO:0000256" key="1">
    <source>
        <dbReference type="ARBA" id="ARBA00000956"/>
    </source>
</evidence>
<evidence type="ECO:0000256" key="15">
    <source>
        <dbReference type="ARBA" id="ARBA00032494"/>
    </source>
</evidence>
<keyword evidence="12" id="KW-0750">Starch biosynthesis</keyword>
<comment type="subunit">
    <text evidence="5">Heterotetramer.</text>
</comment>
<dbReference type="Pfam" id="PF25247">
    <property type="entry name" value="LbH_GLGC"/>
    <property type="match status" value="1"/>
</dbReference>
<dbReference type="InterPro" id="IPR005836">
    <property type="entry name" value="ADP_Glu_pyroP_CS"/>
</dbReference>
<evidence type="ECO:0000256" key="14">
    <source>
        <dbReference type="ARBA" id="ARBA00030817"/>
    </source>
</evidence>